<dbReference type="SUPFAM" id="SSF88946">
    <property type="entry name" value="Sigma2 domain of RNA polymerase sigma factors"/>
    <property type="match status" value="1"/>
</dbReference>
<evidence type="ECO:0000256" key="6">
    <source>
        <dbReference type="RuleBase" id="RU000716"/>
    </source>
</evidence>
<dbReference type="PROSITE" id="PS00622">
    <property type="entry name" value="HTH_LUXR_1"/>
    <property type="match status" value="1"/>
</dbReference>
<evidence type="ECO:0000256" key="3">
    <source>
        <dbReference type="ARBA" id="ARBA00023082"/>
    </source>
</evidence>
<evidence type="ECO:0000256" key="4">
    <source>
        <dbReference type="ARBA" id="ARBA00023125"/>
    </source>
</evidence>
<evidence type="ECO:0000259" key="7">
    <source>
        <dbReference type="PROSITE" id="PS00622"/>
    </source>
</evidence>
<dbReference type="GO" id="GO:0003677">
    <property type="term" value="F:DNA binding"/>
    <property type="evidence" value="ECO:0007669"/>
    <property type="project" value="UniProtKB-KW"/>
</dbReference>
<dbReference type="GO" id="GO:0006352">
    <property type="term" value="P:DNA-templated transcription initiation"/>
    <property type="evidence" value="ECO:0007669"/>
    <property type="project" value="InterPro"/>
</dbReference>
<evidence type="ECO:0000256" key="5">
    <source>
        <dbReference type="ARBA" id="ARBA00023163"/>
    </source>
</evidence>
<dbReference type="Gene3D" id="1.10.1740.10">
    <property type="match status" value="1"/>
</dbReference>
<dbReference type="NCBIfam" id="TIGR02937">
    <property type="entry name" value="sigma70-ECF"/>
    <property type="match status" value="1"/>
</dbReference>
<dbReference type="InterPro" id="IPR014327">
    <property type="entry name" value="RNA_pol_sigma70_bacteroid"/>
</dbReference>
<dbReference type="RefSeq" id="WP_076377790.1">
    <property type="nucleotide sequence ID" value="NZ_AP017422.1"/>
</dbReference>
<dbReference type="GO" id="GO:0016987">
    <property type="term" value="F:sigma factor activity"/>
    <property type="evidence" value="ECO:0007669"/>
    <property type="project" value="UniProtKB-KW"/>
</dbReference>
<dbReference type="EMBL" id="FTOR01000002">
    <property type="protein sequence ID" value="SIS93800.1"/>
    <property type="molecule type" value="Genomic_DNA"/>
</dbReference>
<dbReference type="SUPFAM" id="SSF88659">
    <property type="entry name" value="Sigma3 and sigma4 domains of RNA polymerase sigma factors"/>
    <property type="match status" value="1"/>
</dbReference>
<dbReference type="STRING" id="477680.SAMN05421788_102201"/>
<keyword evidence="2 6" id="KW-0805">Transcription regulation</keyword>
<dbReference type="NCBIfam" id="TIGR02985">
    <property type="entry name" value="Sig70_bacteroi1"/>
    <property type="match status" value="1"/>
</dbReference>
<dbReference type="PANTHER" id="PTHR43133">
    <property type="entry name" value="RNA POLYMERASE ECF-TYPE SIGMA FACTO"/>
    <property type="match status" value="1"/>
</dbReference>
<evidence type="ECO:0000256" key="2">
    <source>
        <dbReference type="ARBA" id="ARBA00023015"/>
    </source>
</evidence>
<evidence type="ECO:0000313" key="8">
    <source>
        <dbReference type="EMBL" id="SIS93800.1"/>
    </source>
</evidence>
<dbReference type="Proteomes" id="UP000186917">
    <property type="component" value="Unassembled WGS sequence"/>
</dbReference>
<dbReference type="PANTHER" id="PTHR43133:SF46">
    <property type="entry name" value="RNA POLYMERASE SIGMA-70 FACTOR ECF SUBFAMILY"/>
    <property type="match status" value="1"/>
</dbReference>
<keyword evidence="3 6" id="KW-0731">Sigma factor</keyword>
<dbReference type="InterPro" id="IPR013324">
    <property type="entry name" value="RNA_pol_sigma_r3/r4-like"/>
</dbReference>
<dbReference type="InterPro" id="IPR039425">
    <property type="entry name" value="RNA_pol_sigma-70-like"/>
</dbReference>
<dbReference type="InterPro" id="IPR007627">
    <property type="entry name" value="RNA_pol_sigma70_r2"/>
</dbReference>
<keyword evidence="9" id="KW-1185">Reference proteome</keyword>
<dbReference type="InterPro" id="IPR000838">
    <property type="entry name" value="RNA_pol_sigma70_ECF_CS"/>
</dbReference>
<keyword evidence="5 6" id="KW-0804">Transcription</keyword>
<keyword evidence="4 6" id="KW-0238">DNA-binding</keyword>
<dbReference type="Pfam" id="PF04542">
    <property type="entry name" value="Sigma70_r2"/>
    <property type="match status" value="1"/>
</dbReference>
<dbReference type="PRINTS" id="PR00038">
    <property type="entry name" value="HTHLUXR"/>
</dbReference>
<accession>A0A173MHS8</accession>
<proteinExistence type="inferred from homology"/>
<protein>
    <recommendedName>
        <fullName evidence="6">RNA polymerase sigma factor</fullName>
    </recommendedName>
</protein>
<gene>
    <name evidence="8" type="ORF">SAMN05421788_102201</name>
</gene>
<dbReference type="SMART" id="SM00421">
    <property type="entry name" value="HTH_LUXR"/>
    <property type="match status" value="1"/>
</dbReference>
<dbReference type="InterPro" id="IPR000792">
    <property type="entry name" value="Tscrpt_reg_LuxR_C"/>
</dbReference>
<evidence type="ECO:0000256" key="1">
    <source>
        <dbReference type="ARBA" id="ARBA00010641"/>
    </source>
</evidence>
<dbReference type="KEGG" id="fln:FLA_3196"/>
<dbReference type="InterPro" id="IPR036388">
    <property type="entry name" value="WH-like_DNA-bd_sf"/>
</dbReference>
<dbReference type="InterPro" id="IPR013249">
    <property type="entry name" value="RNA_pol_sigma70_r4_t2"/>
</dbReference>
<dbReference type="AlphaFoldDB" id="A0A173MHS8"/>
<dbReference type="Pfam" id="PF08281">
    <property type="entry name" value="Sigma70_r4_2"/>
    <property type="match status" value="1"/>
</dbReference>
<sequence>MQTDCFLYERLRADVARGDAEAFTALFEHYKHKIYSYAYHFSRSVTIAEEVTQDVFLKVWLNREVLVDVDNIDAWLSVITRNICFNQLKKIAGERKMKAAVATTHVVADEPVNQYIGYKDQLHTLQLAMQQLTPQQRTIFRLNREMGLKNEEISRQLQLSPNTVKAHMVSALRKIRLFFDTHPVSVLLFFFLLF</sequence>
<organism evidence="8 9">
    <name type="scientific">Filimonas lacunae</name>
    <dbReference type="NCBI Taxonomy" id="477680"/>
    <lineage>
        <taxon>Bacteria</taxon>
        <taxon>Pseudomonadati</taxon>
        <taxon>Bacteroidota</taxon>
        <taxon>Chitinophagia</taxon>
        <taxon>Chitinophagales</taxon>
        <taxon>Chitinophagaceae</taxon>
        <taxon>Filimonas</taxon>
    </lineage>
</organism>
<reference evidence="9" key="1">
    <citation type="submission" date="2017-01" db="EMBL/GenBank/DDBJ databases">
        <authorList>
            <person name="Varghese N."/>
            <person name="Submissions S."/>
        </authorList>
    </citation>
    <scope>NUCLEOTIDE SEQUENCE [LARGE SCALE GENOMIC DNA]</scope>
    <source>
        <strain evidence="9">DSM 21054</strain>
    </source>
</reference>
<dbReference type="PROSITE" id="PS01063">
    <property type="entry name" value="SIGMA70_ECF"/>
    <property type="match status" value="1"/>
</dbReference>
<comment type="similarity">
    <text evidence="1 6">Belongs to the sigma-70 factor family. ECF subfamily.</text>
</comment>
<evidence type="ECO:0000313" key="9">
    <source>
        <dbReference type="Proteomes" id="UP000186917"/>
    </source>
</evidence>
<dbReference type="OrthoDB" id="799938at2"/>
<dbReference type="Gene3D" id="1.10.10.10">
    <property type="entry name" value="Winged helix-like DNA-binding domain superfamily/Winged helix DNA-binding domain"/>
    <property type="match status" value="1"/>
</dbReference>
<name>A0A173MHS8_9BACT</name>
<dbReference type="InterPro" id="IPR014284">
    <property type="entry name" value="RNA_pol_sigma-70_dom"/>
</dbReference>
<feature type="domain" description="HTH luxR-type" evidence="7">
    <location>
        <begin position="147"/>
        <end position="174"/>
    </location>
</feature>
<dbReference type="InterPro" id="IPR013325">
    <property type="entry name" value="RNA_pol_sigma_r2"/>
</dbReference>